<sequence length="339" mass="37931">MDVPTLRSTHELVGAARNHLPAHARNDEVDASIAEHYTRASPDLWVPNSSLRPPGLVRRESAHHPRGLGYRVPARVRALAHLQERPDWVADGFSAAALHGFGAFSESSDTMLLGVTRKRLASRPEQATTRRLHDAVRTRFVSVEGRHVLVVDRGTAIAHCLRDIRAGAVSWPITRGLAFHDTSIRAIQFLDHVLDRTTLTAEDIRGQCAGLVDSRWLRRMVASTSQGMESPPETLLRLVVRNHGDFEPQVPVHDGGLLITRADQADRRRRVALFYDGEHHLDRRQRDKDTAITRTMHRLGWTVVRLTATDLADAGRVIEAIRVSVQNNAPRTPRDYAIT</sequence>
<proteinExistence type="predicted"/>
<dbReference type="GO" id="GO:0004519">
    <property type="term" value="F:endonuclease activity"/>
    <property type="evidence" value="ECO:0007669"/>
    <property type="project" value="UniProtKB-KW"/>
</dbReference>
<dbReference type="RefSeq" id="WP_290197191.1">
    <property type="nucleotide sequence ID" value="NZ_CP047654.1"/>
</dbReference>
<dbReference type="SUPFAM" id="SSF52980">
    <property type="entry name" value="Restriction endonuclease-like"/>
    <property type="match status" value="1"/>
</dbReference>
<comment type="caution">
    <text evidence="1">The sequence shown here is derived from an EMBL/GenBank/DDBJ whole genome shotgun (WGS) entry which is preliminary data.</text>
</comment>
<keyword evidence="1" id="KW-0378">Hydrolase</keyword>
<keyword evidence="2" id="KW-1185">Reference proteome</keyword>
<name>A0ABU1ZU02_9CORY</name>
<accession>A0ABU1ZU02</accession>
<dbReference type="InterPro" id="IPR011335">
    <property type="entry name" value="Restrct_endonuc-II-like"/>
</dbReference>
<reference evidence="1" key="1">
    <citation type="submission" date="2023-07" db="EMBL/GenBank/DDBJ databases">
        <title>Sequencing the genomes of 1000 actinobacteria strains.</title>
        <authorList>
            <person name="Klenk H.-P."/>
        </authorList>
    </citation>
    <scope>NUCLEOTIDE SEQUENCE</scope>
    <source>
        <strain evidence="1">DSM 107476</strain>
    </source>
</reference>
<gene>
    <name evidence="1" type="ORF">J2S39_000087</name>
</gene>
<evidence type="ECO:0000313" key="1">
    <source>
        <dbReference type="EMBL" id="MDR7328411.1"/>
    </source>
</evidence>
<dbReference type="Gene3D" id="3.40.960.10">
    <property type="entry name" value="VSR Endonuclease"/>
    <property type="match status" value="1"/>
</dbReference>
<organism evidence="1 2">
    <name type="scientific">Corynebacterium guangdongense</name>
    <dbReference type="NCBI Taxonomy" id="1783348"/>
    <lineage>
        <taxon>Bacteria</taxon>
        <taxon>Bacillati</taxon>
        <taxon>Actinomycetota</taxon>
        <taxon>Actinomycetes</taxon>
        <taxon>Mycobacteriales</taxon>
        <taxon>Corynebacteriaceae</taxon>
        <taxon>Corynebacterium</taxon>
    </lineage>
</organism>
<dbReference type="EMBL" id="JAVDXZ010000001">
    <property type="protein sequence ID" value="MDR7328411.1"/>
    <property type="molecule type" value="Genomic_DNA"/>
</dbReference>
<evidence type="ECO:0000313" key="2">
    <source>
        <dbReference type="Proteomes" id="UP001180840"/>
    </source>
</evidence>
<keyword evidence="1" id="KW-0255">Endonuclease</keyword>
<dbReference type="Proteomes" id="UP001180840">
    <property type="component" value="Unassembled WGS sequence"/>
</dbReference>
<keyword evidence="1" id="KW-0540">Nuclease</keyword>
<protein>
    <submittedName>
        <fullName evidence="1">Very-short-patch-repair endonuclease</fullName>
    </submittedName>
</protein>